<evidence type="ECO:0008006" key="4">
    <source>
        <dbReference type="Google" id="ProtNLM"/>
    </source>
</evidence>
<feature type="chain" id="PRO_5046014623" description="Surface layer protein A domain-containing protein" evidence="1">
    <location>
        <begin position="25"/>
        <end position="113"/>
    </location>
</feature>
<proteinExistence type="predicted"/>
<evidence type="ECO:0000256" key="1">
    <source>
        <dbReference type="SAM" id="SignalP"/>
    </source>
</evidence>
<evidence type="ECO:0000313" key="3">
    <source>
        <dbReference type="Proteomes" id="UP000831859"/>
    </source>
</evidence>
<gene>
    <name evidence="2" type="ORF">MOO46_03715</name>
</gene>
<dbReference type="Proteomes" id="UP000831859">
    <property type="component" value="Chromosome"/>
</dbReference>
<keyword evidence="3" id="KW-1185">Reference proteome</keyword>
<protein>
    <recommendedName>
        <fullName evidence="4">Surface layer protein A domain-containing protein</fullName>
    </recommendedName>
</protein>
<organism evidence="2 3">
    <name type="scientific">Apilactobacillus apisilvae</name>
    <dbReference type="NCBI Taxonomy" id="2923364"/>
    <lineage>
        <taxon>Bacteria</taxon>
        <taxon>Bacillati</taxon>
        <taxon>Bacillota</taxon>
        <taxon>Bacilli</taxon>
        <taxon>Lactobacillales</taxon>
        <taxon>Lactobacillaceae</taxon>
        <taxon>Apilactobacillus</taxon>
    </lineage>
</organism>
<keyword evidence="1" id="KW-0732">Signal</keyword>
<dbReference type="RefSeq" id="WP_249511632.1">
    <property type="nucleotide sequence ID" value="NZ_CP093362.1"/>
</dbReference>
<accession>A0ABY4PIP0</accession>
<reference evidence="2 3" key="1">
    <citation type="journal article" date="2022" name="Int. J. Syst. Evol. Microbiol.">
        <title>Apilactobacillus apisilvae sp. nov., Nicolia spurrieriana gen. nov. sp. nov., Bombilactobacillus folatiphilus sp. nov. and Bombilactobacillus thymidiniphilus sp. nov., four new lactic acid bacterial isolates from stingless bees Tetragonula carbonaria and Austroplebeia australis.</title>
        <authorList>
            <person name="Oliphant S.A."/>
            <person name="Watson-Haigh N.S."/>
            <person name="Sumby K.M."/>
            <person name="Gardner J."/>
            <person name="Groom S."/>
            <person name="Jiranek V."/>
        </authorList>
    </citation>
    <scope>NUCLEOTIDE SEQUENCE [LARGE SCALE GENOMIC DNA]</scope>
    <source>
        <strain evidence="2 3">SG5_A10</strain>
    </source>
</reference>
<dbReference type="EMBL" id="CP093362">
    <property type="protein sequence ID" value="UQS85668.1"/>
    <property type="molecule type" value="Genomic_DNA"/>
</dbReference>
<sequence length="113" mass="12866">MKIKKVIPVILPLLILFFTFSTNASAISAHEYGSTAKTSVKTTKNVKVYKVTAGKFEAANKFTYTGHIKKGTHLKVSNYFMSTGGYVIKNKHYRVTHKTFYLVPEMNGHWYKK</sequence>
<evidence type="ECO:0000313" key="2">
    <source>
        <dbReference type="EMBL" id="UQS85668.1"/>
    </source>
</evidence>
<feature type="signal peptide" evidence="1">
    <location>
        <begin position="1"/>
        <end position="24"/>
    </location>
</feature>
<name>A0ABY4PIP0_9LACO</name>